<sequence length="86" mass="9049">MLSLKQAYDCAVILGCSIDAIAGYSPPVSYADPAQEALNGYWESMNDKGRSALLGTAELMSGSPDTRIEKDRAASPGIPAQVERSA</sequence>
<reference evidence="2" key="1">
    <citation type="submission" date="2021-11" db="EMBL/GenBank/DDBJ databases">
        <title>A Novel Adlercreutzia Species, isolated from a Allomyrina dichotoma larva feces.</title>
        <authorList>
            <person name="Suh M.K."/>
        </authorList>
    </citation>
    <scope>NUCLEOTIDE SEQUENCE</scope>
    <source>
        <strain evidence="2">JBNU-10</strain>
    </source>
</reference>
<name>A0ABS9WF33_9ACTN</name>
<dbReference type="EMBL" id="JAJMLW010000001">
    <property type="protein sequence ID" value="MCI2241478.1"/>
    <property type="molecule type" value="Genomic_DNA"/>
</dbReference>
<accession>A0ABS9WF33</accession>
<organism evidence="2 3">
    <name type="scientific">Adlercreutzia faecimuris</name>
    <dbReference type="NCBI Taxonomy" id="2897341"/>
    <lineage>
        <taxon>Bacteria</taxon>
        <taxon>Bacillati</taxon>
        <taxon>Actinomycetota</taxon>
        <taxon>Coriobacteriia</taxon>
        <taxon>Eggerthellales</taxon>
        <taxon>Eggerthellaceae</taxon>
        <taxon>Adlercreutzia</taxon>
    </lineage>
</organism>
<protein>
    <submittedName>
        <fullName evidence="2">Uncharacterized protein</fullName>
    </submittedName>
</protein>
<proteinExistence type="predicted"/>
<keyword evidence="3" id="KW-1185">Reference proteome</keyword>
<evidence type="ECO:0000313" key="2">
    <source>
        <dbReference type="EMBL" id="MCI2241478.1"/>
    </source>
</evidence>
<evidence type="ECO:0000256" key="1">
    <source>
        <dbReference type="SAM" id="MobiDB-lite"/>
    </source>
</evidence>
<dbReference type="Proteomes" id="UP001430755">
    <property type="component" value="Unassembled WGS sequence"/>
</dbReference>
<feature type="region of interest" description="Disordered" evidence="1">
    <location>
        <begin position="63"/>
        <end position="86"/>
    </location>
</feature>
<evidence type="ECO:0000313" key="3">
    <source>
        <dbReference type="Proteomes" id="UP001430755"/>
    </source>
</evidence>
<comment type="caution">
    <text evidence="2">The sequence shown here is derived from an EMBL/GenBank/DDBJ whole genome shotgun (WGS) entry which is preliminary data.</text>
</comment>
<gene>
    <name evidence="2" type="ORF">LPT13_03810</name>
</gene>